<reference evidence="1" key="1">
    <citation type="submission" date="2023-08" db="EMBL/GenBank/DDBJ databases">
        <title>Genomic characterization of piscicolin 126 produced by Carnobacterium maltaromaticum CM22 strain isolated from salmon (Salmo salar).</title>
        <authorList>
            <person name="Gonzalez-Gragera E."/>
            <person name="Garcia-Lopez J.D."/>
            <person name="Teso-Perez C."/>
            <person name="Gimenez-Hernandez I."/>
            <person name="Peralta-Sanchez J.M."/>
            <person name="Valdivia E."/>
            <person name="Montalban-Lopez M."/>
            <person name="Martin-Platero A.M."/>
            <person name="Banos A."/>
            <person name="Martinez-Bueno M."/>
        </authorList>
    </citation>
    <scope>NUCLEOTIDE SEQUENCE</scope>
    <source>
        <strain evidence="1">CM22</strain>
    </source>
</reference>
<dbReference type="RefSeq" id="WP_322808821.1">
    <property type="nucleotide sequence ID" value="NZ_JAVBVO010000003.1"/>
</dbReference>
<dbReference type="GO" id="GO:0016301">
    <property type="term" value="F:kinase activity"/>
    <property type="evidence" value="ECO:0007669"/>
    <property type="project" value="UniProtKB-KW"/>
</dbReference>
<keyword evidence="1" id="KW-0808">Transferase</keyword>
<dbReference type="EMBL" id="JAVBVO010000003">
    <property type="protein sequence ID" value="MDZ5758581.1"/>
    <property type="molecule type" value="Genomic_DNA"/>
</dbReference>
<proteinExistence type="predicted"/>
<protein>
    <submittedName>
        <fullName evidence="1">Adenylyl-sulfate kinase</fullName>
    </submittedName>
</protein>
<gene>
    <name evidence="1" type="ORF">RAK27_07865</name>
</gene>
<sequence length="181" mass="20789">MYNSKVIVVSGITAGGKTSLVKELIENVDNACVLSFDDYSIDALPSAPSMELLLEDFKTAVNQYDITQLMDDFVLANKKCVFEFIFIDFPFGYEHDSLKPYIDTVIYVKTPLDVSFARQVIRDYSDRDKEDIINWSKTYLNYARPIFLEHEKIVSSTTDYILDGTISMTEQVNQLRYDDVI</sequence>
<dbReference type="Gene3D" id="3.40.50.300">
    <property type="entry name" value="P-loop containing nucleotide triphosphate hydrolases"/>
    <property type="match status" value="1"/>
</dbReference>
<dbReference type="AlphaFoldDB" id="A0AAW9K133"/>
<dbReference type="SUPFAM" id="SSF52540">
    <property type="entry name" value="P-loop containing nucleoside triphosphate hydrolases"/>
    <property type="match status" value="1"/>
</dbReference>
<dbReference type="Proteomes" id="UP001290462">
    <property type="component" value="Unassembled WGS sequence"/>
</dbReference>
<keyword evidence="1" id="KW-0418">Kinase</keyword>
<accession>A0AAW9K133</accession>
<name>A0AAW9K133_CARML</name>
<dbReference type="InterPro" id="IPR027417">
    <property type="entry name" value="P-loop_NTPase"/>
</dbReference>
<comment type="caution">
    <text evidence="1">The sequence shown here is derived from an EMBL/GenBank/DDBJ whole genome shotgun (WGS) entry which is preliminary data.</text>
</comment>
<evidence type="ECO:0000313" key="2">
    <source>
        <dbReference type="Proteomes" id="UP001290462"/>
    </source>
</evidence>
<evidence type="ECO:0000313" key="1">
    <source>
        <dbReference type="EMBL" id="MDZ5758581.1"/>
    </source>
</evidence>
<organism evidence="1 2">
    <name type="scientific">Carnobacterium maltaromaticum</name>
    <name type="common">Carnobacterium piscicola</name>
    <dbReference type="NCBI Taxonomy" id="2751"/>
    <lineage>
        <taxon>Bacteria</taxon>
        <taxon>Bacillati</taxon>
        <taxon>Bacillota</taxon>
        <taxon>Bacilli</taxon>
        <taxon>Lactobacillales</taxon>
        <taxon>Carnobacteriaceae</taxon>
        <taxon>Carnobacterium</taxon>
    </lineage>
</organism>